<evidence type="ECO:0000313" key="2">
    <source>
        <dbReference type="Proteomes" id="UP000192408"/>
    </source>
</evidence>
<dbReference type="AlphaFoldDB" id="A0A1W1UWY7"/>
<dbReference type="Proteomes" id="UP000192408">
    <property type="component" value="Unassembled WGS sequence"/>
</dbReference>
<name>A0A1W1UWY7_9PAST</name>
<dbReference type="RefSeq" id="WP_084257175.1">
    <property type="nucleotide sequence ID" value="NZ_FWWV01000020.1"/>
</dbReference>
<proteinExistence type="predicted"/>
<protein>
    <submittedName>
        <fullName evidence="1">Uncharacterized protein</fullName>
    </submittedName>
</protein>
<sequence length="170" mass="19422">MNLSLKYGSIFIATSLLILGSTFIDMHADDSEGQLRSIESYVLPNSPMLNEFRSRVELLGPEYFLTTNQDLTELVLRYRIKINSARPVHSISWLSIYAYQGHIIFNKEIQVVFNSGMDQNETRSVDSIFPIDSISRNNRIFFLSPNSDLKPIVLPLSIQYLDGGRLEVPY</sequence>
<gene>
    <name evidence="1" type="ORF">SAMN05660772_02505</name>
</gene>
<accession>A0A1W1UWY7</accession>
<evidence type="ECO:0000313" key="1">
    <source>
        <dbReference type="EMBL" id="SMB85519.1"/>
    </source>
</evidence>
<organism evidence="1 2">
    <name type="scientific">Pasteurella testudinis DSM 23072</name>
    <dbReference type="NCBI Taxonomy" id="1122938"/>
    <lineage>
        <taxon>Bacteria</taxon>
        <taxon>Pseudomonadati</taxon>
        <taxon>Pseudomonadota</taxon>
        <taxon>Gammaproteobacteria</taxon>
        <taxon>Pasteurellales</taxon>
        <taxon>Pasteurellaceae</taxon>
        <taxon>Pasteurella</taxon>
    </lineage>
</organism>
<reference evidence="2" key="1">
    <citation type="submission" date="2017-04" db="EMBL/GenBank/DDBJ databases">
        <authorList>
            <person name="Varghese N."/>
            <person name="Submissions S."/>
        </authorList>
    </citation>
    <scope>NUCLEOTIDE SEQUENCE [LARGE SCALE GENOMIC DNA]</scope>
    <source>
        <strain evidence="2">DSM 23072</strain>
    </source>
</reference>
<dbReference type="EMBL" id="FWWV01000020">
    <property type="protein sequence ID" value="SMB85519.1"/>
    <property type="molecule type" value="Genomic_DNA"/>
</dbReference>
<keyword evidence="2" id="KW-1185">Reference proteome</keyword>